<evidence type="ECO:0000256" key="2">
    <source>
        <dbReference type="ARBA" id="ARBA00005543"/>
    </source>
</evidence>
<dbReference type="InterPro" id="IPR011009">
    <property type="entry name" value="Kinase-like_dom_sf"/>
</dbReference>
<sequence>MKTVQTFQNVPKQMAMIYGPEPLYQPSSAKKLAALEYYLQILPLLLPEEPALTQGYLWHDDLHHDNIFIDPETLQIVGIIDWQSIQVTPLFDHCLDPCFLDYQGLDVGDNLQRPELPERVKSLEGEEKVRALKEFMDKGVMISWRTLFKNRMPGQYPSIKFQQSARGNILHLSRRIFELGEAHFHALLLDLQDEYDSARVSNTDIAPFPLKFSKSEIAAIEADMRRADLGIKIMNTMIKQRLGDLWPEKGIIEEEKYEEVKALLRGVKADFIDQYCIYQGWDTALFERLWPFDD</sequence>
<name>A0A0G2HRN2_9EURO</name>
<dbReference type="Gene3D" id="3.90.1200.10">
    <property type="match status" value="1"/>
</dbReference>
<evidence type="ECO:0000256" key="1">
    <source>
        <dbReference type="ARBA" id="ARBA00004173"/>
    </source>
</evidence>
<evidence type="ECO:0000256" key="3">
    <source>
        <dbReference type="ARBA" id="ARBA00016197"/>
    </source>
</evidence>
<dbReference type="EMBL" id="LCZI01001546">
    <property type="protein sequence ID" value="KKZ60355.1"/>
    <property type="molecule type" value="Genomic_DNA"/>
</dbReference>
<feature type="domain" description="Aminoglycoside phosphotransferase" evidence="7">
    <location>
        <begin position="29"/>
        <end position="89"/>
    </location>
</feature>
<dbReference type="PANTHER" id="PTHR36091">
    <property type="entry name" value="ALTERED INHERITANCE OF MITOCHONDRIA PROTEIN 9, MITOCHONDRIAL"/>
    <property type="match status" value="1"/>
</dbReference>
<dbReference type="InterPro" id="IPR051035">
    <property type="entry name" value="Mito_inheritance_9"/>
</dbReference>
<evidence type="ECO:0000313" key="8">
    <source>
        <dbReference type="EMBL" id="KKZ60355.1"/>
    </source>
</evidence>
<organism evidence="8 9">
    <name type="scientific">[Emmonsia] crescens</name>
    <dbReference type="NCBI Taxonomy" id="73230"/>
    <lineage>
        <taxon>Eukaryota</taxon>
        <taxon>Fungi</taxon>
        <taxon>Dikarya</taxon>
        <taxon>Ascomycota</taxon>
        <taxon>Pezizomycotina</taxon>
        <taxon>Eurotiomycetes</taxon>
        <taxon>Eurotiomycetidae</taxon>
        <taxon>Onygenales</taxon>
        <taxon>Ajellomycetaceae</taxon>
        <taxon>Emergomyces</taxon>
    </lineage>
</organism>
<gene>
    <name evidence="8" type="ORF">EMCG_04913</name>
</gene>
<evidence type="ECO:0000256" key="6">
    <source>
        <dbReference type="ARBA" id="ARBA00031849"/>
    </source>
</evidence>
<dbReference type="InterPro" id="IPR002575">
    <property type="entry name" value="Aminoglycoside_PTrfase"/>
</dbReference>
<evidence type="ECO:0000256" key="4">
    <source>
        <dbReference type="ARBA" id="ARBA00022946"/>
    </source>
</evidence>
<comment type="caution">
    <text evidence="8">The sequence shown here is derived from an EMBL/GenBank/DDBJ whole genome shotgun (WGS) entry which is preliminary data.</text>
</comment>
<dbReference type="SUPFAM" id="SSF56112">
    <property type="entry name" value="Protein kinase-like (PK-like)"/>
    <property type="match status" value="1"/>
</dbReference>
<dbReference type="Pfam" id="PF01636">
    <property type="entry name" value="APH"/>
    <property type="match status" value="1"/>
</dbReference>
<dbReference type="GO" id="GO:0005739">
    <property type="term" value="C:mitochondrion"/>
    <property type="evidence" value="ECO:0007669"/>
    <property type="project" value="UniProtKB-SubCell"/>
</dbReference>
<keyword evidence="4" id="KW-0809">Transit peptide</keyword>
<comment type="subcellular location">
    <subcellularLocation>
        <location evidence="1">Mitochondrion</location>
    </subcellularLocation>
</comment>
<evidence type="ECO:0000313" key="9">
    <source>
        <dbReference type="Proteomes" id="UP000034164"/>
    </source>
</evidence>
<dbReference type="OrthoDB" id="2831558at2759"/>
<proteinExistence type="inferred from homology"/>
<reference evidence="9" key="1">
    <citation type="journal article" date="2015" name="PLoS Genet.">
        <title>The dynamic genome and transcriptome of the human fungal pathogen Blastomyces and close relative Emmonsia.</title>
        <authorList>
            <person name="Munoz J.F."/>
            <person name="Gauthier G.M."/>
            <person name="Desjardins C.A."/>
            <person name="Gallo J.E."/>
            <person name="Holder J."/>
            <person name="Sullivan T.D."/>
            <person name="Marty A.J."/>
            <person name="Carmen J.C."/>
            <person name="Chen Z."/>
            <person name="Ding L."/>
            <person name="Gujja S."/>
            <person name="Magrini V."/>
            <person name="Misas E."/>
            <person name="Mitreva M."/>
            <person name="Priest M."/>
            <person name="Saif S."/>
            <person name="Whiston E.A."/>
            <person name="Young S."/>
            <person name="Zeng Q."/>
            <person name="Goldman W.E."/>
            <person name="Mardis E.R."/>
            <person name="Taylor J.W."/>
            <person name="McEwen J.G."/>
            <person name="Clay O.K."/>
            <person name="Klein B.S."/>
            <person name="Cuomo C.A."/>
        </authorList>
    </citation>
    <scope>NUCLEOTIDE SEQUENCE [LARGE SCALE GENOMIC DNA]</scope>
    <source>
        <strain evidence="9">UAMH 3008</strain>
    </source>
</reference>
<accession>A0A0G2HRN2</accession>
<dbReference type="PANTHER" id="PTHR36091:SF1">
    <property type="entry name" value="ALTERED INHERITANCE OF MITOCHONDRIA PROTEIN 9, MITOCHONDRIAL"/>
    <property type="match status" value="1"/>
</dbReference>
<protein>
    <recommendedName>
        <fullName evidence="3">Altered inheritance of mitochondria protein 9, mitochondrial</fullName>
    </recommendedName>
    <alternativeName>
        <fullName evidence="6">Found in mitochondrial proteome protein 29</fullName>
    </alternativeName>
</protein>
<dbReference type="Proteomes" id="UP000034164">
    <property type="component" value="Unassembled WGS sequence"/>
</dbReference>
<dbReference type="AlphaFoldDB" id="A0A0G2HRN2"/>
<evidence type="ECO:0000256" key="5">
    <source>
        <dbReference type="ARBA" id="ARBA00023128"/>
    </source>
</evidence>
<dbReference type="VEuPathDB" id="FungiDB:EMCG_04913"/>
<comment type="similarity">
    <text evidence="2">Belongs to the AIM9 family.</text>
</comment>
<keyword evidence="5" id="KW-0496">Mitochondrion</keyword>
<evidence type="ECO:0000259" key="7">
    <source>
        <dbReference type="Pfam" id="PF01636"/>
    </source>
</evidence>